<comment type="similarity">
    <text evidence="1">Belongs to the histone deacetylase family.</text>
</comment>
<protein>
    <submittedName>
        <fullName evidence="3">Acetoin utilization deacetylase AcuC-like enzyme</fullName>
    </submittedName>
</protein>
<keyword evidence="4" id="KW-1185">Reference proteome</keyword>
<evidence type="ECO:0000313" key="4">
    <source>
        <dbReference type="Proteomes" id="UP000553963"/>
    </source>
</evidence>
<dbReference type="EMBL" id="JACIDS010000001">
    <property type="protein sequence ID" value="MBB3928995.1"/>
    <property type="molecule type" value="Genomic_DNA"/>
</dbReference>
<dbReference type="GO" id="GO:0004407">
    <property type="term" value="F:histone deacetylase activity"/>
    <property type="evidence" value="ECO:0007669"/>
    <property type="project" value="TreeGrafter"/>
</dbReference>
<dbReference type="RefSeq" id="WP_183396700.1">
    <property type="nucleotide sequence ID" value="NZ_JACIDS010000001.1"/>
</dbReference>
<proteinExistence type="inferred from homology"/>
<dbReference type="InterPro" id="IPR023696">
    <property type="entry name" value="Ureohydrolase_dom_sf"/>
</dbReference>
<dbReference type="InterPro" id="IPR023801">
    <property type="entry name" value="His_deacetylse_dom"/>
</dbReference>
<dbReference type="SUPFAM" id="SSF52768">
    <property type="entry name" value="Arginase/deacetylase"/>
    <property type="match status" value="1"/>
</dbReference>
<reference evidence="3 4" key="1">
    <citation type="submission" date="2020-08" db="EMBL/GenBank/DDBJ databases">
        <title>Genomic Encyclopedia of Type Strains, Phase IV (KMG-IV): sequencing the most valuable type-strain genomes for metagenomic binning, comparative biology and taxonomic classification.</title>
        <authorList>
            <person name="Goeker M."/>
        </authorList>
    </citation>
    <scope>NUCLEOTIDE SEQUENCE [LARGE SCALE GENOMIC DNA]</scope>
    <source>
        <strain evidence="3 4">DSM 25966</strain>
    </source>
</reference>
<evidence type="ECO:0000256" key="1">
    <source>
        <dbReference type="ARBA" id="ARBA00005947"/>
    </source>
</evidence>
<sequence length="378" mass="39238">MKRATGLVWHELLMWHDTTALAGFLKSGRGVVEPDEASESPASKRRIKNLLDVAGLTEKLTLIKPREASETELARVHAPAYLAKLKQMSAGDGGDACLGALGGDTPFGPGGYEIAALAAGGMLEAVDAIVAGKVANAYALVRPPGHHAVAAHGYGFCIFNHGALAARHAQAAHGLARVAIVDWDVHHGNGAESIFFDDPSVLTISIHQDNCYPANSGAVETIGAGAGEGANLNVPLPPGSGIGAYLAVMDRVVLPALDRFKPDFIIIASGFDAGAYDPQARMMLDGQTFAAMTTGILGAADTLCGGRVLVTHEGGYHRPSVPFLAMALVEALSGERGTVDDPFQPLIAGMAWQDLQPHQDAAITRAAANLARVPAPDA</sequence>
<dbReference type="PANTHER" id="PTHR10625">
    <property type="entry name" value="HISTONE DEACETYLASE HDAC1-RELATED"/>
    <property type="match status" value="1"/>
</dbReference>
<dbReference type="PRINTS" id="PR01270">
    <property type="entry name" value="HDASUPER"/>
</dbReference>
<gene>
    <name evidence="3" type="ORF">GGR25_000014</name>
</gene>
<dbReference type="Gene3D" id="3.40.800.20">
    <property type="entry name" value="Histone deacetylase domain"/>
    <property type="match status" value="1"/>
</dbReference>
<dbReference type="Pfam" id="PF00850">
    <property type="entry name" value="Hist_deacetyl"/>
    <property type="match status" value="1"/>
</dbReference>
<organism evidence="3 4">
    <name type="scientific">Kaistia hirudinis</name>
    <dbReference type="NCBI Taxonomy" id="1293440"/>
    <lineage>
        <taxon>Bacteria</taxon>
        <taxon>Pseudomonadati</taxon>
        <taxon>Pseudomonadota</taxon>
        <taxon>Alphaproteobacteria</taxon>
        <taxon>Hyphomicrobiales</taxon>
        <taxon>Kaistiaceae</taxon>
        <taxon>Kaistia</taxon>
    </lineage>
</organism>
<dbReference type="Proteomes" id="UP000553963">
    <property type="component" value="Unassembled WGS sequence"/>
</dbReference>
<dbReference type="AlphaFoldDB" id="A0A840AK82"/>
<dbReference type="PANTHER" id="PTHR10625:SF31">
    <property type="entry name" value="HISTONE DEACETYLASE DOMAIN-CONTAINING PROTEIN"/>
    <property type="match status" value="1"/>
</dbReference>
<evidence type="ECO:0000259" key="2">
    <source>
        <dbReference type="Pfam" id="PF00850"/>
    </source>
</evidence>
<dbReference type="InterPro" id="IPR037138">
    <property type="entry name" value="His_deacetylse_dom_sf"/>
</dbReference>
<dbReference type="InterPro" id="IPR000286">
    <property type="entry name" value="HDACs"/>
</dbReference>
<dbReference type="GO" id="GO:0005737">
    <property type="term" value="C:cytoplasm"/>
    <property type="evidence" value="ECO:0007669"/>
    <property type="project" value="TreeGrafter"/>
</dbReference>
<name>A0A840AK82_9HYPH</name>
<comment type="caution">
    <text evidence="3">The sequence shown here is derived from an EMBL/GenBank/DDBJ whole genome shotgun (WGS) entry which is preliminary data.</text>
</comment>
<dbReference type="CDD" id="cd09996">
    <property type="entry name" value="HDAC_classII_1"/>
    <property type="match status" value="1"/>
</dbReference>
<accession>A0A840AK82</accession>
<evidence type="ECO:0000313" key="3">
    <source>
        <dbReference type="EMBL" id="MBB3928995.1"/>
    </source>
</evidence>
<dbReference type="GO" id="GO:0040029">
    <property type="term" value="P:epigenetic regulation of gene expression"/>
    <property type="evidence" value="ECO:0007669"/>
    <property type="project" value="TreeGrafter"/>
</dbReference>
<feature type="domain" description="Histone deacetylase" evidence="2">
    <location>
        <begin position="39"/>
        <end position="331"/>
    </location>
</feature>